<keyword evidence="5" id="KW-0133">Cell shape</keyword>
<comment type="similarity">
    <text evidence="2">Belongs to the MreD family.</text>
</comment>
<name>A0A5C6VXR4_9BACI</name>
<comment type="subcellular location">
    <subcellularLocation>
        <location evidence="1">Cell membrane</location>
        <topology evidence="1">Multi-pass membrane protein</topology>
    </subcellularLocation>
</comment>
<evidence type="ECO:0000256" key="4">
    <source>
        <dbReference type="ARBA" id="ARBA00022692"/>
    </source>
</evidence>
<evidence type="ECO:0000256" key="5">
    <source>
        <dbReference type="ARBA" id="ARBA00022960"/>
    </source>
</evidence>
<feature type="transmembrane region" description="Helical" evidence="8">
    <location>
        <begin position="56"/>
        <end position="74"/>
    </location>
</feature>
<dbReference type="GO" id="GO:0005886">
    <property type="term" value="C:plasma membrane"/>
    <property type="evidence" value="ECO:0007669"/>
    <property type="project" value="UniProtKB-SubCell"/>
</dbReference>
<evidence type="ECO:0000256" key="8">
    <source>
        <dbReference type="SAM" id="Phobius"/>
    </source>
</evidence>
<keyword evidence="3" id="KW-1003">Cell membrane</keyword>
<evidence type="ECO:0000256" key="2">
    <source>
        <dbReference type="ARBA" id="ARBA00007776"/>
    </source>
</evidence>
<sequence>MGSKTSSRIRRSSRSINARGGRIVKRFFLPFLVLFAFISESSFAHLVHFTFVSEDYLFIPRFVLIFVIFITVYLNRTQGMVLGFFFGLLHDIVFIEVIGIYLFAYGILAYLIHKAMKALHGHILIVWLLIILSISVLEFYVYGVNYLIGVTNISLYKFTTLRLLPTLSLNLIAAILFSYPIKVYLTKLKLETTED</sequence>
<dbReference type="Pfam" id="PF04093">
    <property type="entry name" value="MreD"/>
    <property type="match status" value="1"/>
</dbReference>
<evidence type="ECO:0000256" key="6">
    <source>
        <dbReference type="ARBA" id="ARBA00022989"/>
    </source>
</evidence>
<reference evidence="9 10" key="1">
    <citation type="journal article" date="2005" name="Int. J. Syst. Evol. Microbiol.">
        <title>Bacillus litoralis sp. nov., isolated from a tidal flat of the Yellow Sea in Korea.</title>
        <authorList>
            <person name="Yoon J.H."/>
            <person name="Oh T.K."/>
        </authorList>
    </citation>
    <scope>NUCLEOTIDE SEQUENCE [LARGE SCALE GENOMIC DNA]</scope>
    <source>
        <strain evidence="9 10">SW-211</strain>
    </source>
</reference>
<feature type="transmembrane region" description="Helical" evidence="8">
    <location>
        <begin position="124"/>
        <end position="148"/>
    </location>
</feature>
<evidence type="ECO:0000313" key="9">
    <source>
        <dbReference type="EMBL" id="TXC90092.1"/>
    </source>
</evidence>
<keyword evidence="4 8" id="KW-0812">Transmembrane</keyword>
<feature type="transmembrane region" description="Helical" evidence="8">
    <location>
        <begin position="81"/>
        <end position="112"/>
    </location>
</feature>
<gene>
    <name evidence="9" type="primary">mreD</name>
    <name evidence="9" type="ORF">FS935_13590</name>
</gene>
<proteinExistence type="inferred from homology"/>
<keyword evidence="6 8" id="KW-1133">Transmembrane helix</keyword>
<keyword evidence="7 8" id="KW-0472">Membrane</keyword>
<organism evidence="9 10">
    <name type="scientific">Metabacillus litoralis</name>
    <dbReference type="NCBI Taxonomy" id="152268"/>
    <lineage>
        <taxon>Bacteria</taxon>
        <taxon>Bacillati</taxon>
        <taxon>Bacillota</taxon>
        <taxon>Bacilli</taxon>
        <taxon>Bacillales</taxon>
        <taxon>Bacillaceae</taxon>
        <taxon>Metabacillus</taxon>
    </lineage>
</organism>
<evidence type="ECO:0000256" key="7">
    <source>
        <dbReference type="ARBA" id="ARBA00023136"/>
    </source>
</evidence>
<protein>
    <submittedName>
        <fullName evidence="9">Rod shape-determining protein MreD</fullName>
    </submittedName>
</protein>
<comment type="caution">
    <text evidence="9">The sequence shown here is derived from an EMBL/GenBank/DDBJ whole genome shotgun (WGS) entry which is preliminary data.</text>
</comment>
<dbReference type="AlphaFoldDB" id="A0A5C6VXR4"/>
<evidence type="ECO:0000256" key="3">
    <source>
        <dbReference type="ARBA" id="ARBA00022475"/>
    </source>
</evidence>
<evidence type="ECO:0000313" key="10">
    <source>
        <dbReference type="Proteomes" id="UP000321363"/>
    </source>
</evidence>
<dbReference type="InterPro" id="IPR007227">
    <property type="entry name" value="Cell_shape_determining_MreD"/>
</dbReference>
<dbReference type="EMBL" id="VOQF01000007">
    <property type="protein sequence ID" value="TXC90092.1"/>
    <property type="molecule type" value="Genomic_DNA"/>
</dbReference>
<feature type="transmembrane region" description="Helical" evidence="8">
    <location>
        <begin position="160"/>
        <end position="181"/>
    </location>
</feature>
<dbReference type="Proteomes" id="UP000321363">
    <property type="component" value="Unassembled WGS sequence"/>
</dbReference>
<evidence type="ECO:0000256" key="1">
    <source>
        <dbReference type="ARBA" id="ARBA00004651"/>
    </source>
</evidence>
<accession>A0A5C6VXR4</accession>
<dbReference type="GO" id="GO:0008360">
    <property type="term" value="P:regulation of cell shape"/>
    <property type="evidence" value="ECO:0007669"/>
    <property type="project" value="UniProtKB-KW"/>
</dbReference>
<keyword evidence="10" id="KW-1185">Reference proteome</keyword>
<dbReference type="NCBIfam" id="TIGR03426">
    <property type="entry name" value="shape_MreD"/>
    <property type="match status" value="1"/>
</dbReference>